<evidence type="ECO:0000313" key="5">
    <source>
        <dbReference type="Proteomes" id="UP000682005"/>
    </source>
</evidence>
<evidence type="ECO:0000313" key="2">
    <source>
        <dbReference type="EMBL" id="AKU69693.1"/>
    </source>
</evidence>
<proteinExistence type="predicted"/>
<accession>A0A0K1NLE0</accession>
<sequence length="402" mass="45960">MKKTLLCACLFALSLGTNAQDNHGYGANDGQFKSLAEEIADLKKSNDMFNVYINYAADVQAQADAEHKWSTGFTNRELRLEIKGNLTDRLYYRLCHRLNKSNDAKGGDNFAKATDIMMVGYKFSDRFKLEVGKLCQSLGGFEVDENPIYVYEFSDMTGSLDCYMAGVAASYKPVPSQEFVLGVTNSHNEKFSEVYGDNPVAIEGNGTHNRVLEKSRNPLAYCVNWNGSFMDDKLQTRWSWGLQGEARHKYSRILILGQKLKLDRLQCYFDYMREYDGVDRLGLVSNEAAALFPAPGGTQVWLSDTDYNSFVTKLNWQFVPRWNLMLKGMYETASVKKIDRLNNFRKSYGYVGSVEYYPVKSQDLRIFLAYVGRKVDYKEGIGLNKYNTNRIELGFMYRLKAY</sequence>
<protein>
    <submittedName>
        <fullName evidence="2">Porin</fullName>
    </submittedName>
</protein>
<keyword evidence="5" id="KW-1185">Reference proteome</keyword>
<dbReference type="RefSeq" id="WP_050696225.1">
    <property type="nucleotide sequence ID" value="NZ_CP012074.1"/>
</dbReference>
<feature type="signal peptide" evidence="1">
    <location>
        <begin position="1"/>
        <end position="19"/>
    </location>
</feature>
<dbReference type="KEGG" id="pfus:ADJ77_06175"/>
<dbReference type="SUPFAM" id="SSF56935">
    <property type="entry name" value="Porins"/>
    <property type="match status" value="1"/>
</dbReference>
<reference evidence="2 4" key="1">
    <citation type="submission" date="2015-07" db="EMBL/GenBank/DDBJ databases">
        <authorList>
            <person name="Noorani M."/>
        </authorList>
    </citation>
    <scope>NUCLEOTIDE SEQUENCE [LARGE SCALE GENOMIC DNA]</scope>
    <source>
        <strain evidence="2 4">W1435</strain>
    </source>
</reference>
<dbReference type="Proteomes" id="UP000682005">
    <property type="component" value="Chromosome 1"/>
</dbReference>
<evidence type="ECO:0000313" key="4">
    <source>
        <dbReference type="Proteomes" id="UP000060345"/>
    </source>
</evidence>
<dbReference type="STRING" id="1236517.ADJ77_06175"/>
<organism evidence="2 4">
    <name type="scientific">Prevotella fusca JCM 17724</name>
    <dbReference type="NCBI Taxonomy" id="1236517"/>
    <lineage>
        <taxon>Bacteria</taxon>
        <taxon>Pseudomonadati</taxon>
        <taxon>Bacteroidota</taxon>
        <taxon>Bacteroidia</taxon>
        <taxon>Bacteroidales</taxon>
        <taxon>Prevotellaceae</taxon>
        <taxon>Prevotella</taxon>
    </lineage>
</organism>
<dbReference type="Proteomes" id="UP000060345">
    <property type="component" value="Chromosome 1"/>
</dbReference>
<evidence type="ECO:0000313" key="3">
    <source>
        <dbReference type="EMBL" id="QUB87012.1"/>
    </source>
</evidence>
<evidence type="ECO:0000256" key="1">
    <source>
        <dbReference type="SAM" id="SignalP"/>
    </source>
</evidence>
<reference evidence="3 5" key="2">
    <citation type="submission" date="2021-03" db="EMBL/GenBank/DDBJ databases">
        <title>Human Oral Microbial Genomes.</title>
        <authorList>
            <person name="Johnston C.D."/>
            <person name="Chen T."/>
            <person name="Dewhirst F.E."/>
        </authorList>
    </citation>
    <scope>NUCLEOTIDE SEQUENCE [LARGE SCALE GENOMIC DNA]</scope>
    <source>
        <strain evidence="3 5">W1435</strain>
    </source>
</reference>
<dbReference type="eggNOG" id="COG3637">
    <property type="taxonomic scope" value="Bacteria"/>
</dbReference>
<feature type="chain" id="PRO_5044544599" evidence="1">
    <location>
        <begin position="20"/>
        <end position="402"/>
    </location>
</feature>
<dbReference type="EMBL" id="CP072370">
    <property type="protein sequence ID" value="QUB87012.1"/>
    <property type="molecule type" value="Genomic_DNA"/>
</dbReference>
<dbReference type="InterPro" id="IPR010870">
    <property type="entry name" value="Porin_O/P"/>
</dbReference>
<name>A0A0K1NLE0_9BACT</name>
<keyword evidence="1" id="KW-0732">Signal</keyword>
<dbReference type="Pfam" id="PF07396">
    <property type="entry name" value="Porin_O_P"/>
    <property type="match status" value="1"/>
</dbReference>
<dbReference type="AlphaFoldDB" id="A0A0K1NLE0"/>
<dbReference type="EMBL" id="CP012074">
    <property type="protein sequence ID" value="AKU69693.1"/>
    <property type="molecule type" value="Genomic_DNA"/>
</dbReference>
<gene>
    <name evidence="2" type="ORF">ADJ77_06175</name>
    <name evidence="3" type="ORF">J5A51_05890</name>
</gene>